<sequence length="219" mass="26165">MARSSLLCPVLSVLFLIAAAGRREEQANYEVDIVRFWNTTEYIWTTHTTASTRRACKVDMKEHITETNITFNRSYVEKVLNLNQWIIRRYDGVFLNFGHYENKIETLYNAVDITERDRLGRTNKRKRDSAREVLHYQSTDNMCAVFLVFGESEYSWELWYDIRIKDSYLKRGFSKETECWEKFAQAAAHRKIRPAYHPKCHVELDRIYPNPLIAWKHRQ</sequence>
<name>A0A131YHW1_RHIAP</name>
<feature type="chain" id="PRO_5007285300" evidence="1">
    <location>
        <begin position="22"/>
        <end position="219"/>
    </location>
</feature>
<organism evidence="2">
    <name type="scientific">Rhipicephalus appendiculatus</name>
    <name type="common">Brown ear tick</name>
    <dbReference type="NCBI Taxonomy" id="34631"/>
    <lineage>
        <taxon>Eukaryota</taxon>
        <taxon>Metazoa</taxon>
        <taxon>Ecdysozoa</taxon>
        <taxon>Arthropoda</taxon>
        <taxon>Chelicerata</taxon>
        <taxon>Arachnida</taxon>
        <taxon>Acari</taxon>
        <taxon>Parasitiformes</taxon>
        <taxon>Ixodida</taxon>
        <taxon>Ixodoidea</taxon>
        <taxon>Ixodidae</taxon>
        <taxon>Rhipicephalinae</taxon>
        <taxon>Rhipicephalus</taxon>
        <taxon>Rhipicephalus</taxon>
    </lineage>
</organism>
<evidence type="ECO:0000256" key="1">
    <source>
        <dbReference type="SAM" id="SignalP"/>
    </source>
</evidence>
<dbReference type="EMBL" id="GEDV01010020">
    <property type="protein sequence ID" value="JAP78537.1"/>
    <property type="molecule type" value="Transcribed_RNA"/>
</dbReference>
<dbReference type="AlphaFoldDB" id="A0A131YHW1"/>
<evidence type="ECO:0000313" key="2">
    <source>
        <dbReference type="EMBL" id="JAP78537.1"/>
    </source>
</evidence>
<accession>A0A131YHW1</accession>
<feature type="signal peptide" evidence="1">
    <location>
        <begin position="1"/>
        <end position="21"/>
    </location>
</feature>
<protein>
    <submittedName>
        <fullName evidence="2">Lipocalin</fullName>
    </submittedName>
</protein>
<proteinExistence type="predicted"/>
<reference evidence="2" key="1">
    <citation type="journal article" date="2016" name="Ticks Tick Borne Dis.">
        <title>De novo assembly and annotation of the salivary gland transcriptome of Rhipicephalus appendiculatus male and female ticks during blood feeding.</title>
        <authorList>
            <person name="de Castro M.H."/>
            <person name="de Klerk D."/>
            <person name="Pienaar R."/>
            <person name="Latif A.A."/>
            <person name="Rees D.J."/>
            <person name="Mans B.J."/>
        </authorList>
    </citation>
    <scope>NUCLEOTIDE SEQUENCE</scope>
    <source>
        <tissue evidence="2">Salivary glands</tissue>
    </source>
</reference>
<keyword evidence="1" id="KW-0732">Signal</keyword>